<sequence>MATSAAGLVTSLVADVCDSDISTRIARNVGARVTAAPALLQRFLGSSPGPEAVATLDRAIQAGARQLSTLGTRLAAIVRSGDRAPLTIAPIQLQLCTACQLAETLFRFTTEAGMHGAAQALFGCVTLPLECGRALMAIPGANSIGGAELAITVLDSQAGLLLDISMSPGSTAGAQLGSPEPLGAWLSAAASRVLALNGTLLGRGSARTLQIRLSFFICSILDEPPSDSLAAALQLDASLLRKLVQLLLPPLHAAAAAMQLPADRRPSELSWSLVYSIMRGLRSETLIQAFKEQQAVATTGDSSYAPRMLQMTAQLFAAAPASCPDTYMGDNELAGLWLSLLWFLNVATCLVRSGAQPQAGGAALPEALRQQMARQLLQALRRLPTALRVVAERAERQADSGLASGVLILANTIPKEFHQLASPSASDRQLAAAPDPDYSIVSSLADVPACCAAASAMVQALPHVAALEGLAQPEQSDAAAANLYSPGQLAVTLMVPTSGLASAVHHYCQGLEGGCSAADATAAAEALWQLHTTLCRGIYTSAAGLNVAKPHIEVLLAGLASYMDAFVHVQAAQQGRAASSDADVSGSKPSNVLAMSVAQAEAVLVAAASQPRAADEVLAFTLLHAIELGPAALASSPAVQQALDALIDQAGVVNEGFSEGNQDAAGLAGQLAALPRREPQAGDALELAQAAATRSCAYLRCANLAGEGGPAAGQGAGSQRCSKCKVAWYCGTACSHADWRAGHRRMCRALGAAREAEVERQREVGEV</sequence>
<dbReference type="Proteomes" id="UP001055712">
    <property type="component" value="Unassembled WGS sequence"/>
</dbReference>
<dbReference type="Pfam" id="PF01753">
    <property type="entry name" value="zf-MYND"/>
    <property type="match status" value="1"/>
</dbReference>
<reference evidence="6" key="2">
    <citation type="submission" date="2020-11" db="EMBL/GenBank/DDBJ databases">
        <authorList>
            <person name="Cecchin M."/>
            <person name="Marcolungo L."/>
            <person name="Rossato M."/>
            <person name="Girolomoni L."/>
            <person name="Cosentino E."/>
            <person name="Cuine S."/>
            <person name="Li-Beisson Y."/>
            <person name="Delledonne M."/>
            <person name="Ballottari M."/>
        </authorList>
    </citation>
    <scope>NUCLEOTIDE SEQUENCE</scope>
    <source>
        <strain evidence="6">211/11P</strain>
        <tissue evidence="6">Whole cell</tissue>
    </source>
</reference>
<comment type="caution">
    <text evidence="6">The sequence shown here is derived from an EMBL/GenBank/DDBJ whole genome shotgun (WGS) entry which is preliminary data.</text>
</comment>
<protein>
    <recommendedName>
        <fullName evidence="5">MYND-type domain-containing protein</fullName>
    </recommendedName>
</protein>
<evidence type="ECO:0000256" key="4">
    <source>
        <dbReference type="PROSITE-ProRule" id="PRU00134"/>
    </source>
</evidence>
<accession>A0A9D4YZ92</accession>
<gene>
    <name evidence="6" type="ORF">D9Q98_003741</name>
</gene>
<evidence type="ECO:0000256" key="2">
    <source>
        <dbReference type="ARBA" id="ARBA00022771"/>
    </source>
</evidence>
<dbReference type="AlphaFoldDB" id="A0A9D4YZ92"/>
<keyword evidence="3" id="KW-0862">Zinc</keyword>
<evidence type="ECO:0000256" key="1">
    <source>
        <dbReference type="ARBA" id="ARBA00022723"/>
    </source>
</evidence>
<proteinExistence type="predicted"/>
<dbReference type="EMBL" id="SIDB01000004">
    <property type="protein sequence ID" value="KAI3433939.1"/>
    <property type="molecule type" value="Genomic_DNA"/>
</dbReference>
<evidence type="ECO:0000313" key="6">
    <source>
        <dbReference type="EMBL" id="KAI3433939.1"/>
    </source>
</evidence>
<keyword evidence="2 4" id="KW-0863">Zinc-finger</keyword>
<dbReference type="Gene3D" id="6.10.140.2220">
    <property type="match status" value="1"/>
</dbReference>
<feature type="domain" description="MYND-type" evidence="5">
    <location>
        <begin position="698"/>
        <end position="747"/>
    </location>
</feature>
<evidence type="ECO:0000259" key="5">
    <source>
        <dbReference type="PROSITE" id="PS50865"/>
    </source>
</evidence>
<dbReference type="OrthoDB" id="265717at2759"/>
<evidence type="ECO:0000256" key="3">
    <source>
        <dbReference type="ARBA" id="ARBA00022833"/>
    </source>
</evidence>
<keyword evidence="7" id="KW-1185">Reference proteome</keyword>
<keyword evidence="1" id="KW-0479">Metal-binding</keyword>
<reference evidence="6" key="1">
    <citation type="journal article" date="2019" name="Plant J.">
        <title>Chlorella vulgaris genome assembly and annotation reveals the molecular basis for metabolic acclimation to high light conditions.</title>
        <authorList>
            <person name="Cecchin M."/>
            <person name="Marcolungo L."/>
            <person name="Rossato M."/>
            <person name="Girolomoni L."/>
            <person name="Cosentino E."/>
            <person name="Cuine S."/>
            <person name="Li-Beisson Y."/>
            <person name="Delledonne M."/>
            <person name="Ballottari M."/>
        </authorList>
    </citation>
    <scope>NUCLEOTIDE SEQUENCE</scope>
    <source>
        <strain evidence="6">211/11P</strain>
    </source>
</reference>
<dbReference type="InterPro" id="IPR002893">
    <property type="entry name" value="Znf_MYND"/>
</dbReference>
<name>A0A9D4YZ92_CHLVU</name>
<dbReference type="PROSITE" id="PS50865">
    <property type="entry name" value="ZF_MYND_2"/>
    <property type="match status" value="1"/>
</dbReference>
<dbReference type="SUPFAM" id="SSF144232">
    <property type="entry name" value="HIT/MYND zinc finger-like"/>
    <property type="match status" value="1"/>
</dbReference>
<dbReference type="GO" id="GO:0008270">
    <property type="term" value="F:zinc ion binding"/>
    <property type="evidence" value="ECO:0007669"/>
    <property type="project" value="UniProtKB-KW"/>
</dbReference>
<organism evidence="6 7">
    <name type="scientific">Chlorella vulgaris</name>
    <name type="common">Green alga</name>
    <dbReference type="NCBI Taxonomy" id="3077"/>
    <lineage>
        <taxon>Eukaryota</taxon>
        <taxon>Viridiplantae</taxon>
        <taxon>Chlorophyta</taxon>
        <taxon>core chlorophytes</taxon>
        <taxon>Trebouxiophyceae</taxon>
        <taxon>Chlorellales</taxon>
        <taxon>Chlorellaceae</taxon>
        <taxon>Chlorella clade</taxon>
        <taxon>Chlorella</taxon>
    </lineage>
</organism>
<evidence type="ECO:0000313" key="7">
    <source>
        <dbReference type="Proteomes" id="UP001055712"/>
    </source>
</evidence>